<dbReference type="PROSITE" id="PS00521">
    <property type="entry name" value="P5CR"/>
    <property type="match status" value="1"/>
</dbReference>
<dbReference type="SUPFAM" id="SSF51735">
    <property type="entry name" value="NAD(P)-binding Rossmann-fold domains"/>
    <property type="match status" value="1"/>
</dbReference>
<comment type="function">
    <text evidence="8 9">Catalyzes the reduction of 1-pyrroline-5-carboxylate (PCA) to L-proline.</text>
</comment>
<dbReference type="EMBL" id="FUWY01000003">
    <property type="protein sequence ID" value="SJZ69187.1"/>
    <property type="molecule type" value="Genomic_DNA"/>
</dbReference>
<dbReference type="GO" id="GO:0005737">
    <property type="term" value="C:cytoplasm"/>
    <property type="evidence" value="ECO:0007669"/>
    <property type="project" value="UniProtKB-SubCell"/>
</dbReference>
<dbReference type="OrthoDB" id="9805754at2"/>
<dbReference type="FunFam" id="3.40.50.720:FF:000190">
    <property type="entry name" value="Pyrroline-5-carboxylate reductase"/>
    <property type="match status" value="1"/>
</dbReference>
<reference evidence="16" key="1">
    <citation type="submission" date="2017-02" db="EMBL/GenBank/DDBJ databases">
        <authorList>
            <person name="Varghese N."/>
            <person name="Submissions S."/>
        </authorList>
    </citation>
    <scope>NUCLEOTIDE SEQUENCE [LARGE SCALE GENOMIC DNA]</scope>
    <source>
        <strain evidence="16">ATCC 25662</strain>
    </source>
</reference>
<gene>
    <name evidence="9" type="primary">proC</name>
    <name evidence="15" type="ORF">SAMN02745191_1356</name>
</gene>
<evidence type="ECO:0000256" key="11">
    <source>
        <dbReference type="PIRSR" id="PIRSR000193-1"/>
    </source>
</evidence>
<evidence type="ECO:0000256" key="6">
    <source>
        <dbReference type="ARBA" id="ARBA00022857"/>
    </source>
</evidence>
<dbReference type="InterPro" id="IPR053790">
    <property type="entry name" value="P5CR-like_CS"/>
</dbReference>
<dbReference type="Pfam" id="PF03807">
    <property type="entry name" value="F420_oxidored"/>
    <property type="match status" value="1"/>
</dbReference>
<feature type="binding site" evidence="11">
    <location>
        <begin position="9"/>
        <end position="14"/>
    </location>
    <ligand>
        <name>NADP(+)</name>
        <dbReference type="ChEBI" id="CHEBI:58349"/>
    </ligand>
</feature>
<evidence type="ECO:0000313" key="16">
    <source>
        <dbReference type="Proteomes" id="UP000243297"/>
    </source>
</evidence>
<dbReference type="PIRSF" id="PIRSF000193">
    <property type="entry name" value="Pyrrol-5-carb_rd"/>
    <property type="match status" value="1"/>
</dbReference>
<evidence type="ECO:0000256" key="1">
    <source>
        <dbReference type="ARBA" id="ARBA00004496"/>
    </source>
</evidence>
<dbReference type="RefSeq" id="WP_078711761.1">
    <property type="nucleotide sequence ID" value="NZ_FUWY01000003.1"/>
</dbReference>
<dbReference type="PANTHER" id="PTHR11645:SF0">
    <property type="entry name" value="PYRROLINE-5-CARBOXYLATE REDUCTASE 3"/>
    <property type="match status" value="1"/>
</dbReference>
<keyword evidence="4 9" id="KW-0028">Amino-acid biosynthesis</keyword>
<feature type="binding site" evidence="11">
    <location>
        <position position="58"/>
    </location>
    <ligand>
        <name>NADPH</name>
        <dbReference type="ChEBI" id="CHEBI:57783"/>
    </ligand>
</feature>
<dbReference type="STRING" id="118967.SAMN02745191_1356"/>
<dbReference type="HAMAP" id="MF_01925">
    <property type="entry name" value="P5C_reductase"/>
    <property type="match status" value="1"/>
</dbReference>
<keyword evidence="5 9" id="KW-0641">Proline biosynthesis</keyword>
<dbReference type="Pfam" id="PF14748">
    <property type="entry name" value="P5CR_dimer"/>
    <property type="match status" value="1"/>
</dbReference>
<dbReference type="GO" id="GO:0004735">
    <property type="term" value="F:pyrroline-5-carboxylate reductase activity"/>
    <property type="evidence" value="ECO:0007669"/>
    <property type="project" value="UniProtKB-UniRule"/>
</dbReference>
<evidence type="ECO:0000256" key="2">
    <source>
        <dbReference type="ARBA" id="ARBA00005525"/>
    </source>
</evidence>
<evidence type="ECO:0000256" key="5">
    <source>
        <dbReference type="ARBA" id="ARBA00022650"/>
    </source>
</evidence>
<evidence type="ECO:0000256" key="3">
    <source>
        <dbReference type="ARBA" id="ARBA00022490"/>
    </source>
</evidence>
<dbReference type="PANTHER" id="PTHR11645">
    <property type="entry name" value="PYRROLINE-5-CARBOXYLATE REDUCTASE"/>
    <property type="match status" value="1"/>
</dbReference>
<evidence type="ECO:0000313" key="15">
    <source>
        <dbReference type="EMBL" id="SJZ69187.1"/>
    </source>
</evidence>
<accession>A0A1T4MQT2</accession>
<dbReference type="SUPFAM" id="SSF48179">
    <property type="entry name" value="6-phosphogluconate dehydrogenase C-terminal domain-like"/>
    <property type="match status" value="1"/>
</dbReference>
<comment type="similarity">
    <text evidence="2 9 12">Belongs to the pyrroline-5-carboxylate reductase family.</text>
</comment>
<protein>
    <recommendedName>
        <fullName evidence="9 10">Pyrroline-5-carboxylate reductase</fullName>
        <shortName evidence="9">P5C reductase</shortName>
        <shortName evidence="9">P5CR</shortName>
        <ecNumber evidence="9 10">1.5.1.2</ecNumber>
    </recommendedName>
    <alternativeName>
        <fullName evidence="9">PCA reductase</fullName>
    </alternativeName>
</protein>
<feature type="domain" description="Pyrroline-5-carboxylate reductase dimerisation" evidence="14">
    <location>
        <begin position="164"/>
        <end position="268"/>
    </location>
</feature>
<dbReference type="InterPro" id="IPR029036">
    <property type="entry name" value="P5CR_dimer"/>
</dbReference>
<keyword evidence="6 9" id="KW-0521">NADP</keyword>
<dbReference type="Proteomes" id="UP000243297">
    <property type="component" value="Unassembled WGS sequence"/>
</dbReference>
<evidence type="ECO:0000256" key="12">
    <source>
        <dbReference type="RuleBase" id="RU003903"/>
    </source>
</evidence>
<name>A0A1T4MQT2_9FIRM</name>
<dbReference type="InterPro" id="IPR036291">
    <property type="entry name" value="NAD(P)-bd_dom_sf"/>
</dbReference>
<evidence type="ECO:0000256" key="8">
    <source>
        <dbReference type="ARBA" id="ARBA00058118"/>
    </source>
</evidence>
<comment type="subcellular location">
    <subcellularLocation>
        <location evidence="1 9">Cytoplasm</location>
    </subcellularLocation>
</comment>
<evidence type="ECO:0000259" key="14">
    <source>
        <dbReference type="Pfam" id="PF14748"/>
    </source>
</evidence>
<dbReference type="UniPathway" id="UPA00098">
    <property type="reaction ID" value="UER00361"/>
</dbReference>
<dbReference type="FunFam" id="1.10.3730.10:FF:000001">
    <property type="entry name" value="Pyrroline-5-carboxylate reductase"/>
    <property type="match status" value="1"/>
</dbReference>
<dbReference type="Gene3D" id="1.10.3730.10">
    <property type="entry name" value="ProC C-terminal domain-like"/>
    <property type="match status" value="1"/>
</dbReference>
<evidence type="ECO:0000256" key="4">
    <source>
        <dbReference type="ARBA" id="ARBA00022605"/>
    </source>
</evidence>
<comment type="catalytic activity">
    <reaction evidence="9 12">
        <text>L-proline + NADP(+) = (S)-1-pyrroline-5-carboxylate + NADPH + 2 H(+)</text>
        <dbReference type="Rhea" id="RHEA:14109"/>
        <dbReference type="ChEBI" id="CHEBI:15378"/>
        <dbReference type="ChEBI" id="CHEBI:17388"/>
        <dbReference type="ChEBI" id="CHEBI:57783"/>
        <dbReference type="ChEBI" id="CHEBI:58349"/>
        <dbReference type="ChEBI" id="CHEBI:60039"/>
        <dbReference type="EC" id="1.5.1.2"/>
    </reaction>
</comment>
<keyword evidence="3 9" id="KW-0963">Cytoplasm</keyword>
<comment type="catalytic activity">
    <reaction evidence="9">
        <text>L-proline + NAD(+) = (S)-1-pyrroline-5-carboxylate + NADH + 2 H(+)</text>
        <dbReference type="Rhea" id="RHEA:14105"/>
        <dbReference type="ChEBI" id="CHEBI:15378"/>
        <dbReference type="ChEBI" id="CHEBI:17388"/>
        <dbReference type="ChEBI" id="CHEBI:57540"/>
        <dbReference type="ChEBI" id="CHEBI:57945"/>
        <dbReference type="ChEBI" id="CHEBI:60039"/>
        <dbReference type="EC" id="1.5.1.2"/>
    </reaction>
</comment>
<dbReference type="AlphaFoldDB" id="A0A1T4MQT2"/>
<comment type="pathway">
    <text evidence="9 12">Amino-acid biosynthesis; L-proline biosynthesis; L-proline from L-glutamate 5-semialdehyde: step 1/1.</text>
</comment>
<evidence type="ECO:0000256" key="7">
    <source>
        <dbReference type="ARBA" id="ARBA00023002"/>
    </source>
</evidence>
<sequence>MLDKKIAFIGCGNMASAIIKGLCKNPKVDPQNIIASRRTVDQLESLKNEYGIDITTNNSFACEVADIVVLCVKPHMIERIAQELKDKIHPESTIVSIAAGVSLLTLHEYFPNQHYIFRAMPNTPAQVQEGMTALCIGNHNQEDSRVKDILELFSNCGKCEILDESLFSAFIGVSGSSPAYFYMMIEAIADGAVLEGMPRDIAYKFAAQAMLGSAKMILETQEHPGRLKDNVCSPKGTTIEAVSVLEKNGFRNAIIQAVVAAAEKNKSME</sequence>
<dbReference type="InterPro" id="IPR000304">
    <property type="entry name" value="Pyrroline-COOH_reductase"/>
</dbReference>
<dbReference type="EC" id="1.5.1.2" evidence="9 10"/>
<dbReference type="GO" id="GO:0055129">
    <property type="term" value="P:L-proline biosynthetic process"/>
    <property type="evidence" value="ECO:0007669"/>
    <property type="project" value="UniProtKB-UniRule"/>
</dbReference>
<dbReference type="NCBIfam" id="TIGR00112">
    <property type="entry name" value="proC"/>
    <property type="match status" value="1"/>
</dbReference>
<dbReference type="InterPro" id="IPR008927">
    <property type="entry name" value="6-PGluconate_DH-like_C_sf"/>
</dbReference>
<proteinExistence type="inferred from homology"/>
<evidence type="ECO:0000256" key="10">
    <source>
        <dbReference type="NCBIfam" id="TIGR00112"/>
    </source>
</evidence>
<keyword evidence="7 9" id="KW-0560">Oxidoreductase</keyword>
<dbReference type="InterPro" id="IPR028939">
    <property type="entry name" value="P5C_Rdtase_cat_N"/>
</dbReference>
<evidence type="ECO:0000259" key="13">
    <source>
        <dbReference type="Pfam" id="PF03807"/>
    </source>
</evidence>
<organism evidence="15 16">
    <name type="scientific">Anaerorhabdus furcosa</name>
    <dbReference type="NCBI Taxonomy" id="118967"/>
    <lineage>
        <taxon>Bacteria</taxon>
        <taxon>Bacillati</taxon>
        <taxon>Bacillota</taxon>
        <taxon>Erysipelotrichia</taxon>
        <taxon>Erysipelotrichales</taxon>
        <taxon>Erysipelotrichaceae</taxon>
        <taxon>Anaerorhabdus</taxon>
    </lineage>
</organism>
<feature type="domain" description="Pyrroline-5-carboxylate reductase catalytic N-terminal" evidence="13">
    <location>
        <begin position="5"/>
        <end position="100"/>
    </location>
</feature>
<evidence type="ECO:0000256" key="9">
    <source>
        <dbReference type="HAMAP-Rule" id="MF_01925"/>
    </source>
</evidence>
<keyword evidence="16" id="KW-1185">Reference proteome</keyword>
<dbReference type="Gene3D" id="3.40.50.720">
    <property type="entry name" value="NAD(P)-binding Rossmann-like Domain"/>
    <property type="match status" value="1"/>
</dbReference>